<dbReference type="InterPro" id="IPR016848">
    <property type="entry name" value="RNase_P/MRP_Rpp29-subunit"/>
</dbReference>
<dbReference type="GO" id="GO:0006364">
    <property type="term" value="P:rRNA processing"/>
    <property type="evidence" value="ECO:0007669"/>
    <property type="project" value="TreeGrafter"/>
</dbReference>
<dbReference type="GO" id="GO:0001682">
    <property type="term" value="P:tRNA 5'-leader removal"/>
    <property type="evidence" value="ECO:0007669"/>
    <property type="project" value="InterPro"/>
</dbReference>
<dbReference type="GO" id="GO:0033204">
    <property type="term" value="F:ribonuclease P RNA binding"/>
    <property type="evidence" value="ECO:0007669"/>
    <property type="project" value="InterPro"/>
</dbReference>
<protein>
    <submittedName>
        <fullName evidence="2">Ribonuclease P family protein</fullName>
    </submittedName>
</protein>
<reference evidence="2" key="1">
    <citation type="submission" date="2019-12" db="EMBL/GenBank/DDBJ databases">
        <authorList>
            <person name="Scholes J."/>
        </authorList>
    </citation>
    <scope>NUCLEOTIDE SEQUENCE</scope>
</reference>
<proteinExistence type="predicted"/>
<feature type="region of interest" description="Disordered" evidence="1">
    <location>
        <begin position="1"/>
        <end position="83"/>
    </location>
</feature>
<name>A0A9N7RI41_STRHE</name>
<organism evidence="2 3">
    <name type="scientific">Striga hermonthica</name>
    <name type="common">Purple witchweed</name>
    <name type="synonym">Buchnera hermonthica</name>
    <dbReference type="NCBI Taxonomy" id="68872"/>
    <lineage>
        <taxon>Eukaryota</taxon>
        <taxon>Viridiplantae</taxon>
        <taxon>Streptophyta</taxon>
        <taxon>Embryophyta</taxon>
        <taxon>Tracheophyta</taxon>
        <taxon>Spermatophyta</taxon>
        <taxon>Magnoliopsida</taxon>
        <taxon>eudicotyledons</taxon>
        <taxon>Gunneridae</taxon>
        <taxon>Pentapetalae</taxon>
        <taxon>asterids</taxon>
        <taxon>lamiids</taxon>
        <taxon>Lamiales</taxon>
        <taxon>Orobanchaceae</taxon>
        <taxon>Buchnereae</taxon>
        <taxon>Striga</taxon>
    </lineage>
</organism>
<dbReference type="Proteomes" id="UP001153555">
    <property type="component" value="Unassembled WGS sequence"/>
</dbReference>
<dbReference type="GO" id="GO:0000172">
    <property type="term" value="C:ribonuclease MRP complex"/>
    <property type="evidence" value="ECO:0007669"/>
    <property type="project" value="InterPro"/>
</dbReference>
<dbReference type="OrthoDB" id="124041at2759"/>
<comment type="caution">
    <text evidence="2">The sequence shown here is derived from an EMBL/GenBank/DDBJ whole genome shotgun (WGS) entry which is preliminary data.</text>
</comment>
<evidence type="ECO:0000313" key="3">
    <source>
        <dbReference type="Proteomes" id="UP001153555"/>
    </source>
</evidence>
<evidence type="ECO:0000313" key="2">
    <source>
        <dbReference type="EMBL" id="CAA0830474.1"/>
    </source>
</evidence>
<sequence length="184" mass="20938">MEEQKRRTMEAIERRFAQAKAEVQTQQRRSKKRPIEEMERVASDVDSPSADSRLRKPVSDKLKKTDSDTPSRKDVDVNEPAYSKISHPVNENLLPNGIEVSDGKAVVNRVLHELLQHGDAAQKYMQGSKTLKIENTILLDNFVQKSGMSSGRTLQNGSKRSKKHMSLKQHKKCGSFDLPKEFHK</sequence>
<dbReference type="PANTHER" id="PTHR13348">
    <property type="entry name" value="RIBONUCLEASE P SUBUNIT P29"/>
    <property type="match status" value="1"/>
</dbReference>
<dbReference type="PANTHER" id="PTHR13348:SF0">
    <property type="entry name" value="RIBONUCLEASE P PROTEIN SUBUNIT P29"/>
    <property type="match status" value="1"/>
</dbReference>
<feature type="compositionally biased region" description="Polar residues" evidence="1">
    <location>
        <begin position="148"/>
        <end position="158"/>
    </location>
</feature>
<feature type="region of interest" description="Disordered" evidence="1">
    <location>
        <begin position="148"/>
        <end position="184"/>
    </location>
</feature>
<dbReference type="GO" id="GO:0030677">
    <property type="term" value="C:ribonuclease P complex"/>
    <property type="evidence" value="ECO:0007669"/>
    <property type="project" value="InterPro"/>
</dbReference>
<gene>
    <name evidence="2" type="ORF">SHERM_25895</name>
</gene>
<feature type="compositionally biased region" description="Basic and acidic residues" evidence="1">
    <location>
        <begin position="1"/>
        <end position="16"/>
    </location>
</feature>
<accession>A0A9N7RI41</accession>
<feature type="compositionally biased region" description="Basic and acidic residues" evidence="1">
    <location>
        <begin position="33"/>
        <end position="43"/>
    </location>
</feature>
<dbReference type="EMBL" id="CACSLK010027829">
    <property type="protein sequence ID" value="CAA0830474.1"/>
    <property type="molecule type" value="Genomic_DNA"/>
</dbReference>
<feature type="compositionally biased region" description="Basic residues" evidence="1">
    <location>
        <begin position="159"/>
        <end position="173"/>
    </location>
</feature>
<evidence type="ECO:0000256" key="1">
    <source>
        <dbReference type="SAM" id="MobiDB-lite"/>
    </source>
</evidence>
<keyword evidence="3" id="KW-1185">Reference proteome</keyword>
<feature type="compositionally biased region" description="Basic and acidic residues" evidence="1">
    <location>
        <begin position="52"/>
        <end position="76"/>
    </location>
</feature>
<dbReference type="AlphaFoldDB" id="A0A9N7RI41"/>